<evidence type="ECO:0000313" key="2">
    <source>
        <dbReference type="EMBL" id="MCO6050731.1"/>
    </source>
</evidence>
<organism evidence="2 3">
    <name type="scientific">Mesorhizobium liriopis</name>
    <dbReference type="NCBI Taxonomy" id="2953882"/>
    <lineage>
        <taxon>Bacteria</taxon>
        <taxon>Pseudomonadati</taxon>
        <taxon>Pseudomonadota</taxon>
        <taxon>Alphaproteobacteria</taxon>
        <taxon>Hyphomicrobiales</taxon>
        <taxon>Phyllobacteriaceae</taxon>
        <taxon>Mesorhizobium</taxon>
    </lineage>
</organism>
<keyword evidence="1" id="KW-0812">Transmembrane</keyword>
<protein>
    <submittedName>
        <fullName evidence="2">Uncharacterized protein</fullName>
    </submittedName>
</protein>
<gene>
    <name evidence="2" type="ORF">NGM99_13165</name>
</gene>
<name>A0ABT1C997_9HYPH</name>
<keyword evidence="1" id="KW-0472">Membrane</keyword>
<evidence type="ECO:0000256" key="1">
    <source>
        <dbReference type="SAM" id="Phobius"/>
    </source>
</evidence>
<dbReference type="RefSeq" id="WP_252819614.1">
    <property type="nucleotide sequence ID" value="NZ_JAMXQS010000006.1"/>
</dbReference>
<accession>A0ABT1C997</accession>
<feature type="transmembrane region" description="Helical" evidence="1">
    <location>
        <begin position="6"/>
        <end position="26"/>
    </location>
</feature>
<proteinExistence type="predicted"/>
<feature type="transmembrane region" description="Helical" evidence="1">
    <location>
        <begin position="38"/>
        <end position="61"/>
    </location>
</feature>
<keyword evidence="3" id="KW-1185">Reference proteome</keyword>
<dbReference type="EMBL" id="JAMXQS010000006">
    <property type="protein sequence ID" value="MCO6050731.1"/>
    <property type="molecule type" value="Genomic_DNA"/>
</dbReference>
<keyword evidence="1" id="KW-1133">Transmembrane helix</keyword>
<sequence length="63" mass="6776">MNAAMVGAGAGLILALAEFAFFQMLAKRVDLPETRKALRVTAILQIVLFPVVGWFVGPLLFGD</sequence>
<evidence type="ECO:0000313" key="3">
    <source>
        <dbReference type="Proteomes" id="UP001205906"/>
    </source>
</evidence>
<comment type="caution">
    <text evidence="2">The sequence shown here is derived from an EMBL/GenBank/DDBJ whole genome shotgun (WGS) entry which is preliminary data.</text>
</comment>
<reference evidence="2 3" key="1">
    <citation type="submission" date="2022-06" db="EMBL/GenBank/DDBJ databases">
        <title>Mesorhizobium sp. strain RP14 Genome sequencing and assembly.</title>
        <authorList>
            <person name="Kim I."/>
        </authorList>
    </citation>
    <scope>NUCLEOTIDE SEQUENCE [LARGE SCALE GENOMIC DNA]</scope>
    <source>
        <strain evidence="3">RP14(2022)</strain>
    </source>
</reference>
<dbReference type="Proteomes" id="UP001205906">
    <property type="component" value="Unassembled WGS sequence"/>
</dbReference>